<dbReference type="Pfam" id="PF03051">
    <property type="entry name" value="Peptidase_C1_2"/>
    <property type="match status" value="1"/>
</dbReference>
<reference evidence="7" key="1">
    <citation type="submission" date="2016-10" db="EMBL/GenBank/DDBJ databases">
        <authorList>
            <person name="Varghese N."/>
            <person name="Submissions S."/>
        </authorList>
    </citation>
    <scope>NUCLEOTIDE SEQUENCE [LARGE SCALE GENOMIC DNA]</scope>
    <source>
        <strain evidence="7">DSM 19482</strain>
    </source>
</reference>
<dbReference type="InterPro" id="IPR004134">
    <property type="entry name" value="Peptidase_C1B"/>
</dbReference>
<evidence type="ECO:0000256" key="1">
    <source>
        <dbReference type="ARBA" id="ARBA00022670"/>
    </source>
</evidence>
<comment type="similarity">
    <text evidence="4">Belongs to the peptidase C1 family.</text>
</comment>
<evidence type="ECO:0000256" key="5">
    <source>
        <dbReference type="SAM" id="SignalP"/>
    </source>
</evidence>
<dbReference type="GO" id="GO:0043418">
    <property type="term" value="P:homocysteine catabolic process"/>
    <property type="evidence" value="ECO:0007669"/>
    <property type="project" value="TreeGrafter"/>
</dbReference>
<dbReference type="RefSeq" id="WP_076782872.1">
    <property type="nucleotide sequence ID" value="NZ_FTPU01000011.1"/>
</dbReference>
<organism evidence="6 7">
    <name type="scientific">Epilithonimonas bovis DSM 19482</name>
    <dbReference type="NCBI Taxonomy" id="1121284"/>
    <lineage>
        <taxon>Bacteria</taxon>
        <taxon>Pseudomonadati</taxon>
        <taxon>Bacteroidota</taxon>
        <taxon>Flavobacteriia</taxon>
        <taxon>Flavobacteriales</taxon>
        <taxon>Weeksellaceae</taxon>
        <taxon>Chryseobacterium group</taxon>
        <taxon>Epilithonimonas</taxon>
    </lineage>
</organism>
<dbReference type="PANTHER" id="PTHR10363:SF2">
    <property type="entry name" value="BLEOMYCIN HYDROLASE"/>
    <property type="match status" value="1"/>
</dbReference>
<dbReference type="GO" id="GO:0005737">
    <property type="term" value="C:cytoplasm"/>
    <property type="evidence" value="ECO:0007669"/>
    <property type="project" value="TreeGrafter"/>
</dbReference>
<keyword evidence="7" id="KW-1185">Reference proteome</keyword>
<gene>
    <name evidence="6" type="ORF">SAMN05660493_01352</name>
</gene>
<dbReference type="GO" id="GO:0006508">
    <property type="term" value="P:proteolysis"/>
    <property type="evidence" value="ECO:0007669"/>
    <property type="project" value="UniProtKB-KW"/>
</dbReference>
<dbReference type="AlphaFoldDB" id="A0A1U7PXT9"/>
<dbReference type="PANTHER" id="PTHR10363">
    <property type="entry name" value="BLEOMYCIN HYDROLASE"/>
    <property type="match status" value="1"/>
</dbReference>
<keyword evidence="4" id="KW-0031">Aminopeptidase</keyword>
<keyword evidence="5" id="KW-0732">Signal</keyword>
<dbReference type="OrthoDB" id="9814054at2"/>
<feature type="chain" id="PRO_5010585413" description="Aminopeptidase" evidence="5">
    <location>
        <begin position="22"/>
        <end position="400"/>
    </location>
</feature>
<evidence type="ECO:0000256" key="2">
    <source>
        <dbReference type="ARBA" id="ARBA00022801"/>
    </source>
</evidence>
<accession>A0A1U7PXT9</accession>
<protein>
    <recommendedName>
        <fullName evidence="4">Aminopeptidase</fullName>
    </recommendedName>
</protein>
<evidence type="ECO:0000313" key="7">
    <source>
        <dbReference type="Proteomes" id="UP000187261"/>
    </source>
</evidence>
<proteinExistence type="inferred from homology"/>
<dbReference type="InterPro" id="IPR038765">
    <property type="entry name" value="Papain-like_cys_pep_sf"/>
</dbReference>
<keyword evidence="1 4" id="KW-0645">Protease</keyword>
<dbReference type="InterPro" id="IPR000169">
    <property type="entry name" value="Pept_cys_AS"/>
</dbReference>
<dbReference type="Proteomes" id="UP000187261">
    <property type="component" value="Unassembled WGS sequence"/>
</dbReference>
<dbReference type="STRING" id="1121284.SAMN05660493_01352"/>
<dbReference type="PIRSF" id="PIRSF005700">
    <property type="entry name" value="PepC"/>
    <property type="match status" value="1"/>
</dbReference>
<evidence type="ECO:0000256" key="3">
    <source>
        <dbReference type="ARBA" id="ARBA00022807"/>
    </source>
</evidence>
<dbReference type="GO" id="GO:0070005">
    <property type="term" value="F:cysteine-type aminopeptidase activity"/>
    <property type="evidence" value="ECO:0007669"/>
    <property type="project" value="InterPro"/>
</dbReference>
<dbReference type="PROSITE" id="PS00139">
    <property type="entry name" value="THIOL_PROTEASE_CYS"/>
    <property type="match status" value="1"/>
</dbReference>
<name>A0A1U7PXT9_9FLAO</name>
<keyword evidence="2 4" id="KW-0378">Hydrolase</keyword>
<dbReference type="Gene3D" id="3.90.70.10">
    <property type="entry name" value="Cysteine proteinases"/>
    <property type="match status" value="1"/>
</dbReference>
<evidence type="ECO:0000256" key="4">
    <source>
        <dbReference type="PIRNR" id="PIRNR005700"/>
    </source>
</evidence>
<sequence length="400" mass="44684">MKKTRFASLLLVCCAGSMILAQDELINKLKNNQSENTNFQFTTLKDVGATSVKNQGSSGTCWSYSGNSFLESEMQRMGKKPVDLSEIFTARNSYHDKAKLYVLTGGAISWGDGGELHDVINMYKKYGAVPQEVYTGLKAGQTLNNFKEMQDKLKPVLDSLVAASSKSKLSDNWMSAVDAVLDEYLGKVPASFSYEGKTYTPQTFAKQVVAINPDDYVELSSYKDYPYYQKFVVPIPDNWSHDADWNVPMADLTAIIDNSVKKGYSVGWATDVSEPYFSYKNGVAYVPDVDLDQITKANKATLFTEPKKDKAITEDLRQTALNNLSTTDDHGMHIVGLAKDQSGKEYYMVKISWGVTNDYNGYIYVTRPYVEYKSTAILVHKNAIPKTIRRQLKPSKSIGL</sequence>
<dbReference type="EMBL" id="FTPU01000011">
    <property type="protein sequence ID" value="SIT96660.1"/>
    <property type="molecule type" value="Genomic_DNA"/>
</dbReference>
<keyword evidence="3 4" id="KW-0788">Thiol protease</keyword>
<feature type="signal peptide" evidence="5">
    <location>
        <begin position="1"/>
        <end position="21"/>
    </location>
</feature>
<dbReference type="SUPFAM" id="SSF54001">
    <property type="entry name" value="Cysteine proteinases"/>
    <property type="match status" value="1"/>
</dbReference>
<evidence type="ECO:0000313" key="6">
    <source>
        <dbReference type="EMBL" id="SIT96660.1"/>
    </source>
</evidence>
<dbReference type="GO" id="GO:0009636">
    <property type="term" value="P:response to toxic substance"/>
    <property type="evidence" value="ECO:0007669"/>
    <property type="project" value="TreeGrafter"/>
</dbReference>